<keyword evidence="1" id="KW-0479">Metal-binding</keyword>
<evidence type="ECO:0000256" key="1">
    <source>
        <dbReference type="PIRSR" id="PIRSR607822-1"/>
    </source>
</evidence>
<dbReference type="GO" id="GO:0046872">
    <property type="term" value="F:metal ion binding"/>
    <property type="evidence" value="ECO:0007669"/>
    <property type="project" value="UniProtKB-KW"/>
</dbReference>
<sequence>MSEIVRESAQHTELSAKAKIIAMEVAERLKNPLQVKEQVMAPGNISVFGDHPWQDTLLSAGYPGIILLFGELDRQFPEDNWDMIAHDHLLALQEGLRNEGYPNASMFSGLAGVAVAIKAVSHGGTRYQGFLDKLNELIIAEVEDKLRRDEYFFYNNQGGVSPVFYDVIMGLTGTGRYLLEIADEAKAKTTLCSILSYMVELAQPITINGRDVPGWYVPEKHQFTDEDKKRFPNGNFNCGLAHGIPGPMALLSIALIHNIEVEGQREAVEVMARWLIDAARTDESGIYWTSFISYEEQTTGQTAPERARDAWCYGAAGTARALFLAGKALDNEEFYQQGLYGFDSIFKRGEAQWQLSGPTFCHGYAGLLHITSRMAAESGEERFHTYIKEVLSILLRHYDPELPFVFGDLEVQEYIHKAGILDGAAGVALTLLSLDQPMDKLVWDHVFVIA</sequence>
<evidence type="ECO:0000313" key="2">
    <source>
        <dbReference type="EMBL" id="ANF94950.1"/>
    </source>
</evidence>
<feature type="binding site" evidence="1">
    <location>
        <position position="361"/>
    </location>
    <ligand>
        <name>Zn(2+)</name>
        <dbReference type="ChEBI" id="CHEBI:29105"/>
    </ligand>
</feature>
<evidence type="ECO:0008006" key="4">
    <source>
        <dbReference type="Google" id="ProtNLM"/>
    </source>
</evidence>
<dbReference type="Pfam" id="PF05147">
    <property type="entry name" value="LANC_like"/>
    <property type="match status" value="1"/>
</dbReference>
<name>A0A172ZCS1_9BACL</name>
<dbReference type="STRING" id="1616788.AR543_02135"/>
<dbReference type="Gene3D" id="1.50.10.20">
    <property type="match status" value="1"/>
</dbReference>
<organism evidence="2 3">
    <name type="scientific">Paenibacillus bovis</name>
    <dbReference type="NCBI Taxonomy" id="1616788"/>
    <lineage>
        <taxon>Bacteria</taxon>
        <taxon>Bacillati</taxon>
        <taxon>Bacillota</taxon>
        <taxon>Bacilli</taxon>
        <taxon>Bacillales</taxon>
        <taxon>Paenibacillaceae</taxon>
        <taxon>Paenibacillus</taxon>
    </lineage>
</organism>
<dbReference type="InterPro" id="IPR033889">
    <property type="entry name" value="LanC"/>
</dbReference>
<feature type="binding site" evidence="1">
    <location>
        <position position="312"/>
    </location>
    <ligand>
        <name>Zn(2+)</name>
        <dbReference type="ChEBI" id="CHEBI:29105"/>
    </ligand>
</feature>
<dbReference type="EMBL" id="CP013023">
    <property type="protein sequence ID" value="ANF94950.1"/>
    <property type="molecule type" value="Genomic_DNA"/>
</dbReference>
<dbReference type="Proteomes" id="UP000078148">
    <property type="component" value="Chromosome"/>
</dbReference>
<dbReference type="KEGG" id="pbv:AR543_02135"/>
<protein>
    <recommendedName>
        <fullName evidence="4">Lantibiotic biosynthesis protein</fullName>
    </recommendedName>
</protein>
<feature type="binding site" evidence="1">
    <location>
        <position position="362"/>
    </location>
    <ligand>
        <name>Zn(2+)</name>
        <dbReference type="ChEBI" id="CHEBI:29105"/>
    </ligand>
</feature>
<reference evidence="3" key="1">
    <citation type="submission" date="2015-10" db="EMBL/GenBank/DDBJ databases">
        <title>Genome of Paenibacillus bovis sp. nov.</title>
        <authorList>
            <person name="Wu Z."/>
            <person name="Gao C."/>
            <person name="Liu Z."/>
            <person name="Zheng H."/>
        </authorList>
    </citation>
    <scope>NUCLEOTIDE SEQUENCE [LARGE SCALE GENOMIC DNA]</scope>
    <source>
        <strain evidence="3">BD3526</strain>
    </source>
</reference>
<gene>
    <name evidence="2" type="ORF">AR543_02135</name>
</gene>
<dbReference type="GO" id="GO:0031179">
    <property type="term" value="P:peptide modification"/>
    <property type="evidence" value="ECO:0007669"/>
    <property type="project" value="InterPro"/>
</dbReference>
<keyword evidence="3" id="KW-1185">Reference proteome</keyword>
<dbReference type="PRINTS" id="PR01950">
    <property type="entry name" value="LANCSUPER"/>
</dbReference>
<evidence type="ECO:0000313" key="3">
    <source>
        <dbReference type="Proteomes" id="UP000078148"/>
    </source>
</evidence>
<dbReference type="OrthoDB" id="1882482at2"/>
<keyword evidence="1" id="KW-0862">Zinc</keyword>
<reference evidence="2 3" key="2">
    <citation type="journal article" date="2016" name="Int. J. Syst. Evol. Microbiol.">
        <title>Paenibacillus bovis sp. nov., isolated from raw yak (Bos grunniens) milk.</title>
        <authorList>
            <person name="Gao C."/>
            <person name="Han J."/>
            <person name="Liu Z."/>
            <person name="Xu X."/>
            <person name="Hang F."/>
            <person name="Wu Z."/>
        </authorList>
    </citation>
    <scope>NUCLEOTIDE SEQUENCE [LARGE SCALE GENOMIC DNA]</scope>
    <source>
        <strain evidence="2 3">BD3526</strain>
    </source>
</reference>
<accession>A0A172ZCS1</accession>
<dbReference type="AlphaFoldDB" id="A0A172ZCS1"/>
<dbReference type="RefSeq" id="WP_060531431.1">
    <property type="nucleotide sequence ID" value="NZ_CP013023.1"/>
</dbReference>
<dbReference type="SUPFAM" id="SSF158745">
    <property type="entry name" value="LanC-like"/>
    <property type="match status" value="1"/>
</dbReference>
<dbReference type="PRINTS" id="PR01955">
    <property type="entry name" value="LANCFRANKIA"/>
</dbReference>
<dbReference type="SMART" id="SM01260">
    <property type="entry name" value="LANC_like"/>
    <property type="match status" value="1"/>
</dbReference>
<dbReference type="InterPro" id="IPR007822">
    <property type="entry name" value="LANC-like"/>
</dbReference>
<proteinExistence type="predicted"/>
<dbReference type="CDD" id="cd04793">
    <property type="entry name" value="LanC"/>
    <property type="match status" value="1"/>
</dbReference>